<feature type="region of interest" description="Disordered" evidence="1">
    <location>
        <begin position="1"/>
        <end position="21"/>
    </location>
</feature>
<accession>A0A0H1BE56</accession>
<reference evidence="3" key="1">
    <citation type="journal article" date="2015" name="PLoS Genet.">
        <title>The dynamic genome and transcriptome of the human fungal pathogen Blastomyces and close relative Emmonsia.</title>
        <authorList>
            <person name="Munoz J.F."/>
            <person name="Gauthier G.M."/>
            <person name="Desjardins C.A."/>
            <person name="Gallo J.E."/>
            <person name="Holder J."/>
            <person name="Sullivan T.D."/>
            <person name="Marty A.J."/>
            <person name="Carmen J.C."/>
            <person name="Chen Z."/>
            <person name="Ding L."/>
            <person name="Gujja S."/>
            <person name="Magrini V."/>
            <person name="Misas E."/>
            <person name="Mitreva M."/>
            <person name="Priest M."/>
            <person name="Saif S."/>
            <person name="Whiston E.A."/>
            <person name="Young S."/>
            <person name="Zeng Q."/>
            <person name="Goldman W.E."/>
            <person name="Mardis E.R."/>
            <person name="Taylor J.W."/>
            <person name="McEwen J.G."/>
            <person name="Clay O.K."/>
            <person name="Klein B.S."/>
            <person name="Cuomo C.A."/>
        </authorList>
    </citation>
    <scope>NUCLEOTIDE SEQUENCE [LARGE SCALE GENOMIC DNA]</scope>
    <source>
        <strain evidence="3">UAMH 139</strain>
    </source>
</reference>
<evidence type="ECO:0000256" key="1">
    <source>
        <dbReference type="SAM" id="MobiDB-lite"/>
    </source>
</evidence>
<name>A0A0H1BE56_9EURO</name>
<sequence length="78" mass="8816">ASKAFPELSSSRTSIPSPGLHPNFSFAVSFPEGEDGCKGTSATKLWEKHKLDILEAPHHLINSFQYQWDRICPHRRKP</sequence>
<dbReference type="AlphaFoldDB" id="A0A0H1BE56"/>
<dbReference type="OrthoDB" id="10466977at2759"/>
<keyword evidence="3" id="KW-1185">Reference proteome</keyword>
<dbReference type="EMBL" id="LDEV01002264">
    <property type="protein sequence ID" value="KLJ09764.1"/>
    <property type="molecule type" value="Genomic_DNA"/>
</dbReference>
<evidence type="ECO:0000313" key="3">
    <source>
        <dbReference type="Proteomes" id="UP000053573"/>
    </source>
</evidence>
<comment type="caution">
    <text evidence="2">The sequence shown here is derived from an EMBL/GenBank/DDBJ whole genome shotgun (WGS) entry which is preliminary data.</text>
</comment>
<organism evidence="2 3">
    <name type="scientific">Blastomyces silverae</name>
    <dbReference type="NCBI Taxonomy" id="2060906"/>
    <lineage>
        <taxon>Eukaryota</taxon>
        <taxon>Fungi</taxon>
        <taxon>Dikarya</taxon>
        <taxon>Ascomycota</taxon>
        <taxon>Pezizomycotina</taxon>
        <taxon>Eurotiomycetes</taxon>
        <taxon>Eurotiomycetidae</taxon>
        <taxon>Onygenales</taxon>
        <taxon>Ajellomycetaceae</taxon>
        <taxon>Blastomyces</taxon>
    </lineage>
</organism>
<gene>
    <name evidence="2" type="ORF">EMPG_14797</name>
</gene>
<evidence type="ECO:0000313" key="2">
    <source>
        <dbReference type="EMBL" id="KLJ09764.1"/>
    </source>
</evidence>
<proteinExistence type="predicted"/>
<protein>
    <submittedName>
        <fullName evidence="2">Uncharacterized protein</fullName>
    </submittedName>
</protein>
<dbReference type="Proteomes" id="UP000053573">
    <property type="component" value="Unassembled WGS sequence"/>
</dbReference>
<feature type="non-terminal residue" evidence="2">
    <location>
        <position position="1"/>
    </location>
</feature>